<evidence type="ECO:0000313" key="2">
    <source>
        <dbReference type="Proteomes" id="UP000290289"/>
    </source>
</evidence>
<gene>
    <name evidence="1" type="ORF">DVH24_003203</name>
</gene>
<dbReference type="AlphaFoldDB" id="A0A498IKM3"/>
<protein>
    <submittedName>
        <fullName evidence="1">Uncharacterized protein</fullName>
    </submittedName>
</protein>
<name>A0A498IKM3_MALDO</name>
<organism evidence="1 2">
    <name type="scientific">Malus domestica</name>
    <name type="common">Apple</name>
    <name type="synonym">Pyrus malus</name>
    <dbReference type="NCBI Taxonomy" id="3750"/>
    <lineage>
        <taxon>Eukaryota</taxon>
        <taxon>Viridiplantae</taxon>
        <taxon>Streptophyta</taxon>
        <taxon>Embryophyta</taxon>
        <taxon>Tracheophyta</taxon>
        <taxon>Spermatophyta</taxon>
        <taxon>Magnoliopsida</taxon>
        <taxon>eudicotyledons</taxon>
        <taxon>Gunneridae</taxon>
        <taxon>Pentapetalae</taxon>
        <taxon>rosids</taxon>
        <taxon>fabids</taxon>
        <taxon>Rosales</taxon>
        <taxon>Rosaceae</taxon>
        <taxon>Amygdaloideae</taxon>
        <taxon>Maleae</taxon>
        <taxon>Malus</taxon>
    </lineage>
</organism>
<sequence length="98" mass="10922">MASSLRMASQEDYLQHNGFVNNVTDLPQYHHSNAQPSSCIVVSRYDPPQTTTTAFANQPHHFVTQDQPNYFVADSIMDSSLASPGSTDQNYPVMNDKD</sequence>
<keyword evidence="2" id="KW-1185">Reference proteome</keyword>
<dbReference type="EMBL" id="RDQH01000337">
    <property type="protein sequence ID" value="RXH82705.1"/>
    <property type="molecule type" value="Genomic_DNA"/>
</dbReference>
<dbReference type="Proteomes" id="UP000290289">
    <property type="component" value="Chromosome 11"/>
</dbReference>
<proteinExistence type="predicted"/>
<comment type="caution">
    <text evidence="1">The sequence shown here is derived from an EMBL/GenBank/DDBJ whole genome shotgun (WGS) entry which is preliminary data.</text>
</comment>
<reference evidence="1 2" key="1">
    <citation type="submission" date="2018-10" db="EMBL/GenBank/DDBJ databases">
        <title>A high-quality apple genome assembly.</title>
        <authorList>
            <person name="Hu J."/>
        </authorList>
    </citation>
    <scope>NUCLEOTIDE SEQUENCE [LARGE SCALE GENOMIC DNA]</scope>
    <source>
        <strain evidence="2">cv. HFTH1</strain>
        <tissue evidence="1">Young leaf</tissue>
    </source>
</reference>
<accession>A0A498IKM3</accession>
<evidence type="ECO:0000313" key="1">
    <source>
        <dbReference type="EMBL" id="RXH82705.1"/>
    </source>
</evidence>